<dbReference type="Proteomes" id="UP000613160">
    <property type="component" value="Unassembled WGS sequence"/>
</dbReference>
<accession>A0A917D5T1</accession>
<evidence type="ECO:0000313" key="3">
    <source>
        <dbReference type="Proteomes" id="UP000613160"/>
    </source>
</evidence>
<reference evidence="2" key="1">
    <citation type="journal article" date="2014" name="Int. J. Syst. Evol. Microbiol.">
        <title>Complete genome sequence of Corynebacterium casei LMG S-19264T (=DSM 44701T), isolated from a smear-ripened cheese.</title>
        <authorList>
            <consortium name="US DOE Joint Genome Institute (JGI-PGF)"/>
            <person name="Walter F."/>
            <person name="Albersmeier A."/>
            <person name="Kalinowski J."/>
            <person name="Ruckert C."/>
        </authorList>
    </citation>
    <scope>NUCLEOTIDE SEQUENCE</scope>
    <source>
        <strain evidence="2">CGMCC 1.15493</strain>
    </source>
</reference>
<reference evidence="2" key="2">
    <citation type="submission" date="2020-09" db="EMBL/GenBank/DDBJ databases">
        <authorList>
            <person name="Sun Q."/>
            <person name="Zhou Y."/>
        </authorList>
    </citation>
    <scope>NUCLEOTIDE SEQUENCE</scope>
    <source>
        <strain evidence="2">CGMCC 1.15493</strain>
    </source>
</reference>
<feature type="compositionally biased region" description="Basic residues" evidence="1">
    <location>
        <begin position="1"/>
        <end position="11"/>
    </location>
</feature>
<evidence type="ECO:0000256" key="1">
    <source>
        <dbReference type="SAM" id="MobiDB-lite"/>
    </source>
</evidence>
<dbReference type="EMBL" id="BMJJ01000001">
    <property type="protein sequence ID" value="GGD03967.1"/>
    <property type="molecule type" value="Genomic_DNA"/>
</dbReference>
<gene>
    <name evidence="2" type="ORF">GCM10011335_03440</name>
</gene>
<comment type="caution">
    <text evidence="2">The sequence shown here is derived from an EMBL/GenBank/DDBJ whole genome shotgun (WGS) entry which is preliminary data.</text>
</comment>
<evidence type="ECO:0000313" key="2">
    <source>
        <dbReference type="EMBL" id="GGD03967.1"/>
    </source>
</evidence>
<dbReference type="AlphaFoldDB" id="A0A917D5T1"/>
<organism evidence="2 3">
    <name type="scientific">Aureimonas glaciei</name>
    <dbReference type="NCBI Taxonomy" id="1776957"/>
    <lineage>
        <taxon>Bacteria</taxon>
        <taxon>Pseudomonadati</taxon>
        <taxon>Pseudomonadota</taxon>
        <taxon>Alphaproteobacteria</taxon>
        <taxon>Hyphomicrobiales</taxon>
        <taxon>Aurantimonadaceae</taxon>
        <taxon>Aureimonas</taxon>
    </lineage>
</organism>
<sequence>MRFHRPKRVGKRAAFPLPQTPATPAKRPGSWLPGEENHPQRFLKAGSGLYRRDSQRQREVQESVSACVEFAEKSGLTASRPRRSGCSAWATASRRAVPTAPVR</sequence>
<proteinExistence type="predicted"/>
<feature type="region of interest" description="Disordered" evidence="1">
    <location>
        <begin position="78"/>
        <end position="103"/>
    </location>
</feature>
<keyword evidence="3" id="KW-1185">Reference proteome</keyword>
<feature type="region of interest" description="Disordered" evidence="1">
    <location>
        <begin position="1"/>
        <end position="40"/>
    </location>
</feature>
<protein>
    <submittedName>
        <fullName evidence="2">Uncharacterized protein</fullName>
    </submittedName>
</protein>
<name>A0A917D5T1_9HYPH</name>